<dbReference type="Proteomes" id="UP000094569">
    <property type="component" value="Unassembled WGS sequence"/>
</dbReference>
<dbReference type="VEuPathDB" id="FungiDB:SI65_00600"/>
<comment type="caution">
    <text evidence="1">The sequence shown here is derived from an EMBL/GenBank/DDBJ whole genome shotgun (WGS) entry which is preliminary data.</text>
</comment>
<dbReference type="OrthoDB" id="4494341at2759"/>
<gene>
    <name evidence="1" type="ORF">SI65_00600</name>
</gene>
<sequence>MGMSYLLDTVIWVNRLFQEDINGSTRMLQVTILDPKGLYDMEAGDHGTRGKVSRNDAVLDSIMKDEAEDHKKRLAEDVKDERGGMLVMVSASEKLRDDAQRAARKHLKLVRVIELDYQPFSE</sequence>
<accession>A0A1E3BQF1</accession>
<name>A0A1E3BQF1_ASPCR</name>
<evidence type="ECO:0000313" key="2">
    <source>
        <dbReference type="Proteomes" id="UP000094569"/>
    </source>
</evidence>
<dbReference type="AlphaFoldDB" id="A0A1E3BQF1"/>
<organism evidence="1 2">
    <name type="scientific">Aspergillus cristatus</name>
    <name type="common">Chinese Fuzhuan brick tea-fermentation fungus</name>
    <name type="synonym">Eurotium cristatum</name>
    <dbReference type="NCBI Taxonomy" id="573508"/>
    <lineage>
        <taxon>Eukaryota</taxon>
        <taxon>Fungi</taxon>
        <taxon>Dikarya</taxon>
        <taxon>Ascomycota</taxon>
        <taxon>Pezizomycotina</taxon>
        <taxon>Eurotiomycetes</taxon>
        <taxon>Eurotiomycetidae</taxon>
        <taxon>Eurotiales</taxon>
        <taxon>Aspergillaceae</taxon>
        <taxon>Aspergillus</taxon>
        <taxon>Aspergillus subgen. Aspergillus</taxon>
    </lineage>
</organism>
<evidence type="ECO:0000313" key="1">
    <source>
        <dbReference type="EMBL" id="ODM23011.1"/>
    </source>
</evidence>
<dbReference type="EMBL" id="JXNT01000001">
    <property type="protein sequence ID" value="ODM23011.1"/>
    <property type="molecule type" value="Genomic_DNA"/>
</dbReference>
<reference evidence="1 2" key="1">
    <citation type="journal article" date="2016" name="BMC Genomics">
        <title>Comparative genomic and transcriptomic analyses of the Fuzhuan brick tea-fermentation fungus Aspergillus cristatus.</title>
        <authorList>
            <person name="Ge Y."/>
            <person name="Wang Y."/>
            <person name="Liu Y."/>
            <person name="Tan Y."/>
            <person name="Ren X."/>
            <person name="Zhang X."/>
            <person name="Hyde K.D."/>
            <person name="Liu Y."/>
            <person name="Liu Z."/>
        </authorList>
    </citation>
    <scope>NUCLEOTIDE SEQUENCE [LARGE SCALE GENOMIC DNA]</scope>
    <source>
        <strain evidence="1 2">GZAAS20.1005</strain>
    </source>
</reference>
<proteinExistence type="predicted"/>
<keyword evidence="2" id="KW-1185">Reference proteome</keyword>
<protein>
    <submittedName>
        <fullName evidence="1">Uncharacterized protein</fullName>
    </submittedName>
</protein>